<dbReference type="OrthoDB" id="10593795at2759"/>
<keyword evidence="2" id="KW-1185">Reference proteome</keyword>
<dbReference type="KEGG" id="tva:4771299"/>
<sequence length="1640" mass="186228">MRPKIVLGLKVDTLPAVNGDEESDGNFFSSDFDDGPSLKLVANSNLKTNINPTQEKAIVKNKVESFTDASNRITSIVGLYSNYPKSQPEIDQIYLIPETQATTELTKPINLYATGKSNALIMDSDAYDDNILCQIDLIKFTKDKSISLDKYTKCKLDYRVSALLNYLLSDCSDKGISAFHLLNCLEEFIKFPSFAPVCHLYPDFTIKKVIEKLTKTLIQLFPKHPILESVIHSLVGIDPIANQVMEQQKALLSKQDEDEDSDSFFNDLKAIADKKQAPTFQVFIDDTIINQLDSISAVQKIEKVSVNQPPCTLVYLLPDGSDSLGPQPFSTWLLNQRDKTMPMFAQDTTKPKQTSHSYQSQPLFNAQIGDDETPKLKEYDELYLISLFDHLDDLSKILGLLPSTEIASFFPLYYPTLENVNARSMTAIKRGCLYPSLIEAEFNAHTGFVNSNSQQILETVPIFLGMINIEEWEFQTVGPLKTKRKMPADHLDRSSKMIQALALADLEFVLDGRSPLTGKRFAGMIDGEKYKHPATDKLFRSSKLFQLYTQEEFAPYIAFKIAFATALSIADSNPNHSCNLCFEALSIITSILPQLINAESVRHATLFFAEQLERTDRYFHAVLAFDNFFRSNIKDASSASAIAQVCHRNSDLVRAVFHYTEAIKALIEEKSCDQALYLGKTISSIYSDNGLDSNAISLLSYLIKNTYCINSTLRTSLARDLSGINQAGSMRQPRTKTAQFAPPQQKSDTNEFIPDPKSINTVLIGCQAVEFMLSCRMFPQAHSLLDSITDKCGSIMNKMTSFLRSKLFLKQNKFHEFIQNLPQLDTGERRVTGRAISIDSGAAFDSRAALVRMLARAYSERDSFKEGIFWSEVMILTSQRNSLRELGEGYYLRGKNFLLAAHTCLSNQKPINLFLRSSTKMAKVAKYIDDKRVWPIDELVSECLSSLSMARQCFDKVGKIKKSAEVSLLYVDALLRFFFHLPEKQNMQIEIGYMTYLITPTIAANKSLEIPKSIISINKENLLDEVGIVLKSVDRNTSRLMNPVFIIYSQILNCRYNIMMKDFEKAKTYYEFAWANLTKHFANGQIFAPRHLTFSTMQMFRDILTLMCDSLLKFPTEFINSHLVAFDLLSNVLSLIHMNQSNATMETKHPFAPSVDMDNGILELENPKVPDFTDVLKEIGALEMNKENSTLQKKRGYREYFRIINANIRQFETQKITEDELHKRNRNICLQMEKYAESQRHESESFNPVDSSFSVCLRHQQCLKRMIFISRLFNNIAIYIPFTGDVRLVPVCSAENVEQFNIKANGEQILFQASSSIFSTKLLEQTSNFIFIDKKNKNLLPKKVEDYKEDCLRLFGNLLTNQEIFGVKSLNIPDENSLGDESFFRSSQIKGALTTLDPGFPLVFILGFELAALPVEFFFPETFVVRAQSFTRLVLHKVPLTSYPHAYAFRYSENPEQLHNDGIARSVDICRTTLNALGVGLPVIQSIVTSGRRVPMPFPLFSSNKSNQIYSEKFDFCHFVDIPDEKGPNEQIKDASLVIFTLADLVELPDVISNLMYKYPSTFFMFIPGSIIRHAFADMKLIFARQKIRFLYCMSNPDDPDLKIDKKFCKDGFMFVGALQRTLMEKYRVPIALFSPLGHR</sequence>
<dbReference type="RefSeq" id="XP_001325544.1">
    <property type="nucleotide sequence ID" value="XM_001325509.1"/>
</dbReference>
<name>A2E1X2_TRIV3</name>
<gene>
    <name evidence="1" type="ORF">TVAG_164310</name>
</gene>
<evidence type="ECO:0000313" key="1">
    <source>
        <dbReference type="EMBL" id="EAY13321.1"/>
    </source>
</evidence>
<reference evidence="1" key="1">
    <citation type="submission" date="2006-10" db="EMBL/GenBank/DDBJ databases">
        <authorList>
            <person name="Amadeo P."/>
            <person name="Zhao Q."/>
            <person name="Wortman J."/>
            <person name="Fraser-Liggett C."/>
            <person name="Carlton J."/>
        </authorList>
    </citation>
    <scope>NUCLEOTIDE SEQUENCE</scope>
    <source>
        <strain evidence="1">G3</strain>
    </source>
</reference>
<proteinExistence type="predicted"/>
<dbReference type="Proteomes" id="UP000001542">
    <property type="component" value="Unassembled WGS sequence"/>
</dbReference>
<organism evidence="1 2">
    <name type="scientific">Trichomonas vaginalis (strain ATCC PRA-98 / G3)</name>
    <dbReference type="NCBI Taxonomy" id="412133"/>
    <lineage>
        <taxon>Eukaryota</taxon>
        <taxon>Metamonada</taxon>
        <taxon>Parabasalia</taxon>
        <taxon>Trichomonadida</taxon>
        <taxon>Trichomonadidae</taxon>
        <taxon>Trichomonas</taxon>
    </lineage>
</organism>
<reference evidence="1" key="2">
    <citation type="journal article" date="2007" name="Science">
        <title>Draft genome sequence of the sexually transmitted pathogen Trichomonas vaginalis.</title>
        <authorList>
            <person name="Carlton J.M."/>
            <person name="Hirt R.P."/>
            <person name="Silva J.C."/>
            <person name="Delcher A.L."/>
            <person name="Schatz M."/>
            <person name="Zhao Q."/>
            <person name="Wortman J.R."/>
            <person name="Bidwell S.L."/>
            <person name="Alsmark U.C.M."/>
            <person name="Besteiro S."/>
            <person name="Sicheritz-Ponten T."/>
            <person name="Noel C.J."/>
            <person name="Dacks J.B."/>
            <person name="Foster P.G."/>
            <person name="Simillion C."/>
            <person name="Van de Peer Y."/>
            <person name="Miranda-Saavedra D."/>
            <person name="Barton G.J."/>
            <person name="Westrop G.D."/>
            <person name="Mueller S."/>
            <person name="Dessi D."/>
            <person name="Fiori P.L."/>
            <person name="Ren Q."/>
            <person name="Paulsen I."/>
            <person name="Zhang H."/>
            <person name="Bastida-Corcuera F.D."/>
            <person name="Simoes-Barbosa A."/>
            <person name="Brown M.T."/>
            <person name="Hayes R.D."/>
            <person name="Mukherjee M."/>
            <person name="Okumura C.Y."/>
            <person name="Schneider R."/>
            <person name="Smith A.J."/>
            <person name="Vanacova S."/>
            <person name="Villalvazo M."/>
            <person name="Haas B.J."/>
            <person name="Pertea M."/>
            <person name="Feldblyum T.V."/>
            <person name="Utterback T.R."/>
            <person name="Shu C.L."/>
            <person name="Osoegawa K."/>
            <person name="de Jong P.J."/>
            <person name="Hrdy I."/>
            <person name="Horvathova L."/>
            <person name="Zubacova Z."/>
            <person name="Dolezal P."/>
            <person name="Malik S.B."/>
            <person name="Logsdon J.M. Jr."/>
            <person name="Henze K."/>
            <person name="Gupta A."/>
            <person name="Wang C.C."/>
            <person name="Dunne R.L."/>
            <person name="Upcroft J.A."/>
            <person name="Upcroft P."/>
            <person name="White O."/>
            <person name="Salzberg S.L."/>
            <person name="Tang P."/>
            <person name="Chiu C.-H."/>
            <person name="Lee Y.-S."/>
            <person name="Embley T.M."/>
            <person name="Coombs G.H."/>
            <person name="Mottram J.C."/>
            <person name="Tachezy J."/>
            <person name="Fraser-Liggett C.M."/>
            <person name="Johnson P.J."/>
        </authorList>
    </citation>
    <scope>NUCLEOTIDE SEQUENCE [LARGE SCALE GENOMIC DNA]</scope>
    <source>
        <strain evidence="1">G3</strain>
    </source>
</reference>
<dbReference type="EMBL" id="DS113287">
    <property type="protein sequence ID" value="EAY13321.1"/>
    <property type="molecule type" value="Genomic_DNA"/>
</dbReference>
<dbReference type="VEuPathDB" id="TrichDB:TVAGG3_0036430"/>
<dbReference type="InParanoid" id="A2E1X2"/>
<accession>A2E1X2</accession>
<evidence type="ECO:0000313" key="2">
    <source>
        <dbReference type="Proteomes" id="UP000001542"/>
    </source>
</evidence>
<protein>
    <submittedName>
        <fullName evidence="1">Uncharacterized protein</fullName>
    </submittedName>
</protein>
<dbReference type="VEuPathDB" id="TrichDB:TVAG_164310"/>